<protein>
    <submittedName>
        <fullName evidence="4">LLM class flavin-dependent oxidoreductase</fullName>
    </submittedName>
</protein>
<keyword evidence="2" id="KW-0503">Monooxygenase</keyword>
<organism evidence="4 5">
    <name type="scientific">Gordonia sesuvii</name>
    <dbReference type="NCBI Taxonomy" id="3116777"/>
    <lineage>
        <taxon>Bacteria</taxon>
        <taxon>Bacillati</taxon>
        <taxon>Actinomycetota</taxon>
        <taxon>Actinomycetes</taxon>
        <taxon>Mycobacteriales</taxon>
        <taxon>Gordoniaceae</taxon>
        <taxon>Gordonia</taxon>
    </lineage>
</organism>
<evidence type="ECO:0000256" key="1">
    <source>
        <dbReference type="ARBA" id="ARBA00023002"/>
    </source>
</evidence>
<dbReference type="SUPFAM" id="SSF51679">
    <property type="entry name" value="Bacterial luciferase-like"/>
    <property type="match status" value="1"/>
</dbReference>
<feature type="domain" description="Luciferase-like" evidence="3">
    <location>
        <begin position="8"/>
        <end position="320"/>
    </location>
</feature>
<evidence type="ECO:0000259" key="3">
    <source>
        <dbReference type="Pfam" id="PF00296"/>
    </source>
</evidence>
<dbReference type="InterPro" id="IPR050766">
    <property type="entry name" value="Bact_Lucif_Oxidored"/>
</dbReference>
<evidence type="ECO:0000256" key="2">
    <source>
        <dbReference type="ARBA" id="ARBA00023033"/>
    </source>
</evidence>
<keyword evidence="5" id="KW-1185">Reference proteome</keyword>
<dbReference type="InterPro" id="IPR036661">
    <property type="entry name" value="Luciferase-like_sf"/>
</dbReference>
<accession>A0ABU7MIU7</accession>
<proteinExistence type="predicted"/>
<dbReference type="EMBL" id="JAZDUF010000008">
    <property type="protein sequence ID" value="MEE3853029.1"/>
    <property type="molecule type" value="Genomic_DNA"/>
</dbReference>
<evidence type="ECO:0000313" key="5">
    <source>
        <dbReference type="Proteomes" id="UP001347146"/>
    </source>
</evidence>
<dbReference type="InterPro" id="IPR011251">
    <property type="entry name" value="Luciferase-like_dom"/>
</dbReference>
<evidence type="ECO:0000313" key="4">
    <source>
        <dbReference type="EMBL" id="MEE3853029.1"/>
    </source>
</evidence>
<dbReference type="Pfam" id="PF00296">
    <property type="entry name" value="Bac_luciferase"/>
    <property type="match status" value="1"/>
</dbReference>
<sequence length="352" mass="39670">MRWSIIQEADQSSSTNEERYHEVIEEVALADRLGFHAYGTSEQHFFPPRFTVSAPEVLYAAIAMRTENIKLRPMIVVPMTWHHPILIAERLASLDIVSRGRVELATGRGNNLNTMKVFGIDPSETREIYAEAMDAVEAILDNPDEVEHHGKYWDFQKTTVVPQMMGQRFPNLSMAASSVESHGVAADRGYGVISFENYFGFDFLQECIDTYRKTITQTAAAPHKVNDYVGLCVGTAFCASTTERARELSGAEAIKYLKTTLEVYKPMANQPGYTYMDRINTLIDKQDDLDWLCEETSVVMVGTPDDFIRRGKKLEAMGVEEIILRIDGLPHGDIMESIELIGREVIPAFDND</sequence>
<dbReference type="Proteomes" id="UP001347146">
    <property type="component" value="Unassembled WGS sequence"/>
</dbReference>
<dbReference type="Gene3D" id="3.20.20.30">
    <property type="entry name" value="Luciferase-like domain"/>
    <property type="match status" value="1"/>
</dbReference>
<keyword evidence="1" id="KW-0560">Oxidoreductase</keyword>
<reference evidence="4 5" key="1">
    <citation type="submission" date="2024-01" db="EMBL/GenBank/DDBJ databases">
        <title>Draft genome sequence of Gordonia sp. LSe1-13.</title>
        <authorList>
            <person name="Suphannarot A."/>
            <person name="Mingma R."/>
        </authorList>
    </citation>
    <scope>NUCLEOTIDE SEQUENCE [LARGE SCALE GENOMIC DNA]</scope>
    <source>
        <strain evidence="4 5">LSe1-13</strain>
    </source>
</reference>
<dbReference type="RefSeq" id="WP_330435790.1">
    <property type="nucleotide sequence ID" value="NZ_JAZDUF010000008.1"/>
</dbReference>
<gene>
    <name evidence="4" type="ORF">VZC37_22020</name>
</gene>
<name>A0ABU7MIU7_9ACTN</name>
<dbReference type="PANTHER" id="PTHR30137">
    <property type="entry name" value="LUCIFERASE-LIKE MONOOXYGENASE"/>
    <property type="match status" value="1"/>
</dbReference>
<comment type="caution">
    <text evidence="4">The sequence shown here is derived from an EMBL/GenBank/DDBJ whole genome shotgun (WGS) entry which is preliminary data.</text>
</comment>
<dbReference type="PANTHER" id="PTHR30137:SF8">
    <property type="entry name" value="BLR5498 PROTEIN"/>
    <property type="match status" value="1"/>
</dbReference>